<proteinExistence type="predicted"/>
<dbReference type="AlphaFoldDB" id="A0A1I4HWE3"/>
<dbReference type="Proteomes" id="UP000199550">
    <property type="component" value="Unassembled WGS sequence"/>
</dbReference>
<evidence type="ECO:0000313" key="2">
    <source>
        <dbReference type="EMBL" id="SFL46180.1"/>
    </source>
</evidence>
<dbReference type="OrthoDB" id="32553at2"/>
<evidence type="ECO:0000256" key="1">
    <source>
        <dbReference type="SAM" id="MobiDB-lite"/>
    </source>
</evidence>
<gene>
    <name evidence="2" type="ORF">SAMN04488004_12034</name>
</gene>
<evidence type="ECO:0008006" key="4">
    <source>
        <dbReference type="Google" id="ProtNLM"/>
    </source>
</evidence>
<accession>A0A1I4HWE3</accession>
<dbReference type="GO" id="GO:0003677">
    <property type="term" value="F:DNA binding"/>
    <property type="evidence" value="ECO:0007669"/>
    <property type="project" value="InterPro"/>
</dbReference>
<organism evidence="2 3">
    <name type="scientific">Loktanella salsilacus</name>
    <dbReference type="NCBI Taxonomy" id="195913"/>
    <lineage>
        <taxon>Bacteria</taxon>
        <taxon>Pseudomonadati</taxon>
        <taxon>Pseudomonadota</taxon>
        <taxon>Alphaproteobacteria</taxon>
        <taxon>Rhodobacterales</taxon>
        <taxon>Roseobacteraceae</taxon>
        <taxon>Loktanella</taxon>
    </lineage>
</organism>
<dbReference type="SUPFAM" id="SSF56349">
    <property type="entry name" value="DNA breaking-rejoining enzymes"/>
    <property type="match status" value="1"/>
</dbReference>
<feature type="region of interest" description="Disordered" evidence="1">
    <location>
        <begin position="49"/>
        <end position="73"/>
    </location>
</feature>
<reference evidence="2 3" key="1">
    <citation type="submission" date="2016-10" db="EMBL/GenBank/DDBJ databases">
        <authorList>
            <person name="de Groot N.N."/>
        </authorList>
    </citation>
    <scope>NUCLEOTIDE SEQUENCE [LARGE SCALE GENOMIC DNA]</scope>
    <source>
        <strain evidence="2 3">DSM 16199</strain>
    </source>
</reference>
<sequence length="116" mass="12454">MGIFAQIMTGLAAKAPDNKTISFDAAHLKTHRTASSFWAKRGGRGRLSGFLKKEHGNPAKGIPLSKQTSDGWGPLPDDVKAEFEAVAPPRAGLTYELCLGTGQRIGDVVTIRWGHI</sequence>
<name>A0A1I4HWE3_9RHOB</name>
<protein>
    <recommendedName>
        <fullName evidence="4">Phage integrase family protein</fullName>
    </recommendedName>
</protein>
<dbReference type="EMBL" id="FOTF01000020">
    <property type="protein sequence ID" value="SFL46180.1"/>
    <property type="molecule type" value="Genomic_DNA"/>
</dbReference>
<dbReference type="STRING" id="195913.SAMN04488004_12034"/>
<keyword evidence="3" id="KW-1185">Reference proteome</keyword>
<evidence type="ECO:0000313" key="3">
    <source>
        <dbReference type="Proteomes" id="UP000199550"/>
    </source>
</evidence>
<dbReference type="InterPro" id="IPR011010">
    <property type="entry name" value="DNA_brk_join_enz"/>
</dbReference>